<gene>
    <name evidence="5" type="ORF">E4U42_003272</name>
</gene>
<dbReference type="InterPro" id="IPR019826">
    <property type="entry name" value="Carboxylesterase_B_AS"/>
</dbReference>
<dbReference type="PROSITE" id="PS00941">
    <property type="entry name" value="CARBOXYLESTERASE_B_2"/>
    <property type="match status" value="1"/>
</dbReference>
<organism evidence="5 6">
    <name type="scientific">Claviceps africana</name>
    <dbReference type="NCBI Taxonomy" id="83212"/>
    <lineage>
        <taxon>Eukaryota</taxon>
        <taxon>Fungi</taxon>
        <taxon>Dikarya</taxon>
        <taxon>Ascomycota</taxon>
        <taxon>Pezizomycotina</taxon>
        <taxon>Sordariomycetes</taxon>
        <taxon>Hypocreomycetidae</taxon>
        <taxon>Hypocreales</taxon>
        <taxon>Clavicipitaceae</taxon>
        <taxon>Claviceps</taxon>
    </lineage>
</organism>
<feature type="domain" description="Carboxylesterase type B" evidence="4">
    <location>
        <begin position="29"/>
        <end position="544"/>
    </location>
</feature>
<dbReference type="AlphaFoldDB" id="A0A8K0NIZ4"/>
<dbReference type="InterPro" id="IPR050309">
    <property type="entry name" value="Type-B_Carboxylest/Lipase"/>
</dbReference>
<dbReference type="EC" id="3.1.1.-" evidence="3"/>
<dbReference type="PROSITE" id="PS00122">
    <property type="entry name" value="CARBOXYLESTERASE_B_1"/>
    <property type="match status" value="1"/>
</dbReference>
<dbReference type="InterPro" id="IPR002018">
    <property type="entry name" value="CarbesteraseB"/>
</dbReference>
<dbReference type="Pfam" id="PF00135">
    <property type="entry name" value="COesterase"/>
    <property type="match status" value="1"/>
</dbReference>
<evidence type="ECO:0000256" key="1">
    <source>
        <dbReference type="ARBA" id="ARBA00005964"/>
    </source>
</evidence>
<accession>A0A8K0NIZ4</accession>
<evidence type="ECO:0000256" key="2">
    <source>
        <dbReference type="ARBA" id="ARBA00022801"/>
    </source>
</evidence>
<dbReference type="PANTHER" id="PTHR11559">
    <property type="entry name" value="CARBOXYLESTERASE"/>
    <property type="match status" value="1"/>
</dbReference>
<keyword evidence="3" id="KW-0732">Signal</keyword>
<comment type="caution">
    <text evidence="5">The sequence shown here is derived from an EMBL/GenBank/DDBJ whole genome shotgun (WGS) entry which is preliminary data.</text>
</comment>
<reference evidence="5" key="1">
    <citation type="journal article" date="2020" name="bioRxiv">
        <title>Whole genome comparisons of ergot fungi reveals the divergence and evolution of species within the genus Claviceps are the result of varying mechanisms driving genome evolution and host range expansion.</title>
        <authorList>
            <person name="Wyka S.A."/>
            <person name="Mondo S.J."/>
            <person name="Liu M."/>
            <person name="Dettman J."/>
            <person name="Nalam V."/>
            <person name="Broders K.D."/>
        </authorList>
    </citation>
    <scope>NUCLEOTIDE SEQUENCE</scope>
    <source>
        <strain evidence="5">CCC 489</strain>
    </source>
</reference>
<keyword evidence="2 3" id="KW-0378">Hydrolase</keyword>
<comment type="similarity">
    <text evidence="1 3">Belongs to the type-B carboxylesterase/lipase family.</text>
</comment>
<feature type="chain" id="PRO_5035489042" description="Carboxylic ester hydrolase" evidence="3">
    <location>
        <begin position="20"/>
        <end position="586"/>
    </location>
</feature>
<dbReference type="EMBL" id="SRPY01000266">
    <property type="protein sequence ID" value="KAG5926473.1"/>
    <property type="molecule type" value="Genomic_DNA"/>
</dbReference>
<feature type="signal peptide" evidence="3">
    <location>
        <begin position="1"/>
        <end position="19"/>
    </location>
</feature>
<protein>
    <recommendedName>
        <fullName evidence="3">Carboxylic ester hydrolase</fullName>
        <ecNumber evidence="3">3.1.1.-</ecNumber>
    </recommendedName>
</protein>
<dbReference type="InterPro" id="IPR019819">
    <property type="entry name" value="Carboxylesterase_B_CS"/>
</dbReference>
<evidence type="ECO:0000313" key="5">
    <source>
        <dbReference type="EMBL" id="KAG5926473.1"/>
    </source>
</evidence>
<sequence length="586" mass="63528">MVRSLTFASFLSLVGLAVGGSLHHSHSQKPTVRVKNGTYQGVFSPGYQQDFFLGMPYAKKAQRFTPPQHLEEAWDATRLAESYPPHCQGVGIENRGYNMSEDCLYLNVVRPHGLAPDAKLPVAVWIHGGALINGGSAERRFNLSFIVQKSVQMKKPIIGVSLNYRLSAFGFLGSKEALHAGATNIGFRDQRLALQWVNENIDAFGGSPDKVTIWGESSGAESVTAQVFAYNGQHDGLFRAAIGQSGFGGILPRLNGGFNATAHHQANFDDLVRSIPSCASLVGSPAALDCLRSADLQQLDQSLAKMYPYGWPPVLDGTFLLDHGANQIAQGKFARVPILVGTNSDEGSAFGSRLGVVNTDDDFRRAVISSISPTAPQNLNKSLDEILDEALHLYPNIQPLGVPSLATWPHVLQSGDDFAKEFGLQFRRRNAFIGDMLFLYFRRRANLAWSRYGIPSFAYCFDVTVNGMPPMLGATHFQEVAFVFHNIDGVGYEANPFGGNAPDYSAKARALADTMCAQWINFIVDLDPNGDAPAANAAWPVFALQDGDGVGTNLVFGLDGPSVERDDVRAAGVNWFIENDLGLVGN</sequence>
<dbReference type="SUPFAM" id="SSF53474">
    <property type="entry name" value="alpha/beta-Hydrolases"/>
    <property type="match status" value="1"/>
</dbReference>
<dbReference type="OrthoDB" id="408631at2759"/>
<proteinExistence type="inferred from homology"/>
<dbReference type="Gene3D" id="3.40.50.1820">
    <property type="entry name" value="alpha/beta hydrolase"/>
    <property type="match status" value="1"/>
</dbReference>
<evidence type="ECO:0000313" key="6">
    <source>
        <dbReference type="Proteomes" id="UP000811619"/>
    </source>
</evidence>
<evidence type="ECO:0000259" key="4">
    <source>
        <dbReference type="Pfam" id="PF00135"/>
    </source>
</evidence>
<evidence type="ECO:0000256" key="3">
    <source>
        <dbReference type="RuleBase" id="RU361235"/>
    </source>
</evidence>
<dbReference type="InterPro" id="IPR029058">
    <property type="entry name" value="AB_hydrolase_fold"/>
</dbReference>
<keyword evidence="6" id="KW-1185">Reference proteome</keyword>
<dbReference type="Proteomes" id="UP000811619">
    <property type="component" value="Unassembled WGS sequence"/>
</dbReference>
<dbReference type="GO" id="GO:0016787">
    <property type="term" value="F:hydrolase activity"/>
    <property type="evidence" value="ECO:0007669"/>
    <property type="project" value="UniProtKB-KW"/>
</dbReference>
<name>A0A8K0NIZ4_9HYPO</name>